<keyword evidence="3 7" id="KW-0479">Metal-binding</keyword>
<sequence length="441" mass="50000">MATGILPLPPGDDGLPIIGDTLRLLFDPNLIANKIKKYGPIFRIKYIGYDAPQVIMIGEEANKFILSNENKYFESYLPSSIRRLFGEDVVAIQSGNIHQSRRKILADAFKPRALRKYTFGITKITNKYLKEWENKKSFRLYDQLDSYTFDVASKLLIGIDSASSTDLKKRFSVWEKGVFSLPIMIPGSSYYKGLNSMKESLALIEKIIKSRMDNGPSNMNDILDILLSSIDESGNPLKIDEVKHQILTILLAGHGTLSSSLSSFCMLLGRDEATKLKCREEIYRLKLNENIDYDSLKSAVYLGQVLKEVLRINPPVGGASRKVVQDCEFSGYRLPKGWYVSYSITASHDNKKVYPNNTQFNPSRFSKSSDKKIDQSYSWIPYGGGVRECLGKEFANLEMKIFAICLLSQYDWKLEQTGNIKMGSIPFLYPKDGLPIKFWKT</sequence>
<reference evidence="8 9" key="1">
    <citation type="journal article" date="2018" name="Sci. Rep.">
        <title>A novel species of the marine cyanobacterium Acaryochloris with a unique pigment content and lifestyle.</title>
        <authorList>
            <person name="Partensky F."/>
            <person name="Six C."/>
            <person name="Ratin M."/>
            <person name="Garczarek L."/>
            <person name="Vaulot D."/>
            <person name="Probert I."/>
            <person name="Calteau A."/>
            <person name="Gourvil P."/>
            <person name="Marie D."/>
            <person name="Grebert T."/>
            <person name="Bouchier C."/>
            <person name="Le Panse S."/>
            <person name="Gachenot M."/>
            <person name="Rodriguez F."/>
            <person name="Garrido J.L."/>
        </authorList>
    </citation>
    <scope>NUCLEOTIDE SEQUENCE [LARGE SCALE GENOMIC DNA]</scope>
    <source>
        <strain evidence="8 9">RCC1774</strain>
    </source>
</reference>
<evidence type="ECO:0000256" key="7">
    <source>
        <dbReference type="PIRSR" id="PIRSR602403-1"/>
    </source>
</evidence>
<evidence type="ECO:0000256" key="1">
    <source>
        <dbReference type="ARBA" id="ARBA00010617"/>
    </source>
</evidence>
<evidence type="ECO:0000256" key="2">
    <source>
        <dbReference type="ARBA" id="ARBA00022617"/>
    </source>
</evidence>
<dbReference type="EC" id="1.14.-.-" evidence="8"/>
<dbReference type="GO" id="GO:0004497">
    <property type="term" value="F:monooxygenase activity"/>
    <property type="evidence" value="ECO:0007669"/>
    <property type="project" value="UniProtKB-KW"/>
</dbReference>
<dbReference type="Gene3D" id="1.10.630.10">
    <property type="entry name" value="Cytochrome P450"/>
    <property type="match status" value="1"/>
</dbReference>
<dbReference type="PRINTS" id="PR00465">
    <property type="entry name" value="EP450IV"/>
</dbReference>
<evidence type="ECO:0000313" key="8">
    <source>
        <dbReference type="EMBL" id="PZD70558.1"/>
    </source>
</evidence>
<dbReference type="SUPFAM" id="SSF48264">
    <property type="entry name" value="Cytochrome P450"/>
    <property type="match status" value="1"/>
</dbReference>
<keyword evidence="6" id="KW-0503">Monooxygenase</keyword>
<dbReference type="PANTHER" id="PTHR24286">
    <property type="entry name" value="CYTOCHROME P450 26"/>
    <property type="match status" value="1"/>
</dbReference>
<evidence type="ECO:0000313" key="9">
    <source>
        <dbReference type="Proteomes" id="UP000248857"/>
    </source>
</evidence>
<evidence type="ECO:0000256" key="6">
    <source>
        <dbReference type="ARBA" id="ARBA00023033"/>
    </source>
</evidence>
<keyword evidence="5 7" id="KW-0408">Iron</keyword>
<dbReference type="GO" id="GO:0016125">
    <property type="term" value="P:sterol metabolic process"/>
    <property type="evidence" value="ECO:0007669"/>
    <property type="project" value="TreeGrafter"/>
</dbReference>
<dbReference type="PANTHER" id="PTHR24286:SF384">
    <property type="entry name" value="P450, PUTATIVE (EUROFUNG)-RELATED"/>
    <property type="match status" value="1"/>
</dbReference>
<dbReference type="GO" id="GO:0005506">
    <property type="term" value="F:iron ion binding"/>
    <property type="evidence" value="ECO:0007669"/>
    <property type="project" value="InterPro"/>
</dbReference>
<dbReference type="RefSeq" id="WP_158535220.1">
    <property type="nucleotide sequence ID" value="NZ_CAWNWM010000033.1"/>
</dbReference>
<dbReference type="InterPro" id="IPR001128">
    <property type="entry name" value="Cyt_P450"/>
</dbReference>
<dbReference type="InterPro" id="IPR036396">
    <property type="entry name" value="Cyt_P450_sf"/>
</dbReference>
<keyword evidence="4 8" id="KW-0560">Oxidoreductase</keyword>
<dbReference type="EMBL" id="PQWO01000033">
    <property type="protein sequence ID" value="PZD70558.1"/>
    <property type="molecule type" value="Genomic_DNA"/>
</dbReference>
<feature type="binding site" description="axial binding residue" evidence="7">
    <location>
        <position position="389"/>
    </location>
    <ligand>
        <name>heme</name>
        <dbReference type="ChEBI" id="CHEBI:30413"/>
    </ligand>
    <ligandPart>
        <name>Fe</name>
        <dbReference type="ChEBI" id="CHEBI:18248"/>
    </ligandPart>
</feature>
<keyword evidence="9" id="KW-1185">Reference proteome</keyword>
<dbReference type="OrthoDB" id="446280at2"/>
<dbReference type="AlphaFoldDB" id="A0A2W1J8U8"/>
<dbReference type="GO" id="GO:0020037">
    <property type="term" value="F:heme binding"/>
    <property type="evidence" value="ECO:0007669"/>
    <property type="project" value="InterPro"/>
</dbReference>
<keyword evidence="2 7" id="KW-0349">Heme</keyword>
<evidence type="ECO:0000256" key="4">
    <source>
        <dbReference type="ARBA" id="ARBA00023002"/>
    </source>
</evidence>
<dbReference type="PRINTS" id="PR00385">
    <property type="entry name" value="P450"/>
</dbReference>
<name>A0A2W1J8U8_9CYAN</name>
<accession>A0A2W1J8U8</accession>
<evidence type="ECO:0000256" key="5">
    <source>
        <dbReference type="ARBA" id="ARBA00023004"/>
    </source>
</evidence>
<protein>
    <submittedName>
        <fullName evidence="8">Cytochrome P450 120</fullName>
        <ecNumber evidence="8">1.14.-.-</ecNumber>
    </submittedName>
</protein>
<dbReference type="GO" id="GO:0016705">
    <property type="term" value="F:oxidoreductase activity, acting on paired donors, with incorporation or reduction of molecular oxygen"/>
    <property type="evidence" value="ECO:0007669"/>
    <property type="project" value="InterPro"/>
</dbReference>
<dbReference type="InterPro" id="IPR002403">
    <property type="entry name" value="Cyt_P450_E_grp-IV"/>
</dbReference>
<gene>
    <name evidence="8" type="ORF">C1752_10565</name>
</gene>
<comment type="cofactor">
    <cofactor evidence="7">
        <name>heme</name>
        <dbReference type="ChEBI" id="CHEBI:30413"/>
    </cofactor>
</comment>
<comment type="similarity">
    <text evidence="1">Belongs to the cytochrome P450 family.</text>
</comment>
<proteinExistence type="inferred from homology"/>
<dbReference type="Pfam" id="PF00067">
    <property type="entry name" value="p450"/>
    <property type="match status" value="1"/>
</dbReference>
<dbReference type="Proteomes" id="UP000248857">
    <property type="component" value="Unassembled WGS sequence"/>
</dbReference>
<organism evidence="8 9">
    <name type="scientific">Acaryochloris thomasi RCC1774</name>
    <dbReference type="NCBI Taxonomy" id="1764569"/>
    <lineage>
        <taxon>Bacteria</taxon>
        <taxon>Bacillati</taxon>
        <taxon>Cyanobacteriota</taxon>
        <taxon>Cyanophyceae</taxon>
        <taxon>Acaryochloridales</taxon>
        <taxon>Acaryochloridaceae</taxon>
        <taxon>Acaryochloris</taxon>
        <taxon>Acaryochloris thomasi</taxon>
    </lineage>
</organism>
<comment type="caution">
    <text evidence="8">The sequence shown here is derived from an EMBL/GenBank/DDBJ whole genome shotgun (WGS) entry which is preliminary data.</text>
</comment>
<evidence type="ECO:0000256" key="3">
    <source>
        <dbReference type="ARBA" id="ARBA00022723"/>
    </source>
</evidence>